<dbReference type="Gene3D" id="3.40.50.720">
    <property type="entry name" value="NAD(P)-binding Rossmann-like Domain"/>
    <property type="match status" value="1"/>
</dbReference>
<name>A0A562IL27_9ACTN</name>
<protein>
    <submittedName>
        <fullName evidence="2">dTDP-L-rhamnose 4-epimerase</fullName>
    </submittedName>
</protein>
<dbReference type="PRINTS" id="PR01713">
    <property type="entry name" value="NUCEPIMERASE"/>
</dbReference>
<keyword evidence="3" id="KW-1185">Reference proteome</keyword>
<gene>
    <name evidence="2" type="ORF">JD78_00217</name>
</gene>
<evidence type="ECO:0000313" key="2">
    <source>
        <dbReference type="EMBL" id="TWH71719.1"/>
    </source>
</evidence>
<sequence length="360" mass="37457">MPKLASALVRILITGGAGFIGSHVVAACRAAGHEVRVLDALLPAVHPSYTDGVPGLDGVELTQGDVRDAATVDRALAGVDAVCHQAAMVGLGVDVQDMPEYAGINDLGTAVLLAAMARADVGRLVLASSMVVYGEGRYECPEHGVVPAAPRRRADLDAGAFEPPCPVCGRQLSWGEVGEDTPADPRNTYAATKLAQEHLASAWARSTGGGAVALRYHNVYGPHMPRDTPYAGVASIFRSSLEGGRAPRVFEDGGQMRDFVHVSDVAQANLRALEATPPESALRAYNVASGVPHSVGDMAAALAEAFGGPAPEVTGEYRIGDVRHVVASPARAEAELGFRAQVTFADGMREFATAPLRPAP</sequence>
<dbReference type="Proteomes" id="UP000321490">
    <property type="component" value="Unassembled WGS sequence"/>
</dbReference>
<accession>A0A562IL27</accession>
<proteinExistence type="predicted"/>
<dbReference type="EMBL" id="VLKF01000001">
    <property type="protein sequence ID" value="TWH71719.1"/>
    <property type="molecule type" value="Genomic_DNA"/>
</dbReference>
<evidence type="ECO:0000313" key="3">
    <source>
        <dbReference type="Proteomes" id="UP000321490"/>
    </source>
</evidence>
<organism evidence="2 3">
    <name type="scientific">Modestobacter roseus</name>
    <dbReference type="NCBI Taxonomy" id="1181884"/>
    <lineage>
        <taxon>Bacteria</taxon>
        <taxon>Bacillati</taxon>
        <taxon>Actinomycetota</taxon>
        <taxon>Actinomycetes</taxon>
        <taxon>Geodermatophilales</taxon>
        <taxon>Geodermatophilaceae</taxon>
        <taxon>Modestobacter</taxon>
    </lineage>
</organism>
<evidence type="ECO:0000259" key="1">
    <source>
        <dbReference type="Pfam" id="PF01370"/>
    </source>
</evidence>
<feature type="domain" description="NAD-dependent epimerase/dehydratase" evidence="1">
    <location>
        <begin position="179"/>
        <end position="288"/>
    </location>
</feature>
<reference evidence="2 3" key="1">
    <citation type="submission" date="2019-07" db="EMBL/GenBank/DDBJ databases">
        <title>R&amp;d 2014.</title>
        <authorList>
            <person name="Klenk H.-P."/>
        </authorList>
    </citation>
    <scope>NUCLEOTIDE SEQUENCE [LARGE SCALE GENOMIC DNA]</scope>
    <source>
        <strain evidence="2 3">DSM 45764</strain>
    </source>
</reference>
<dbReference type="InterPro" id="IPR001509">
    <property type="entry name" value="Epimerase_deHydtase"/>
</dbReference>
<dbReference type="PANTHER" id="PTHR43245:SF13">
    <property type="entry name" value="UDP-D-APIOSE_UDP-D-XYLOSE SYNTHASE 2"/>
    <property type="match status" value="1"/>
</dbReference>
<dbReference type="PANTHER" id="PTHR43245">
    <property type="entry name" value="BIFUNCTIONAL POLYMYXIN RESISTANCE PROTEIN ARNA"/>
    <property type="match status" value="1"/>
</dbReference>
<dbReference type="InterPro" id="IPR036291">
    <property type="entry name" value="NAD(P)-bd_dom_sf"/>
</dbReference>
<dbReference type="InterPro" id="IPR050177">
    <property type="entry name" value="Lipid_A_modif_metabolic_enz"/>
</dbReference>
<comment type="caution">
    <text evidence="2">The sequence shown here is derived from an EMBL/GenBank/DDBJ whole genome shotgun (WGS) entry which is preliminary data.</text>
</comment>
<feature type="domain" description="NAD-dependent epimerase/dehydratase" evidence="1">
    <location>
        <begin position="11"/>
        <end position="143"/>
    </location>
</feature>
<dbReference type="PROSITE" id="PS51257">
    <property type="entry name" value="PROKAR_LIPOPROTEIN"/>
    <property type="match status" value="1"/>
</dbReference>
<dbReference type="Pfam" id="PF01370">
    <property type="entry name" value="Epimerase"/>
    <property type="match status" value="2"/>
</dbReference>
<dbReference type="AlphaFoldDB" id="A0A562IL27"/>
<dbReference type="SUPFAM" id="SSF51735">
    <property type="entry name" value="NAD(P)-binding Rossmann-fold domains"/>
    <property type="match status" value="1"/>
</dbReference>